<evidence type="ECO:0000256" key="2">
    <source>
        <dbReference type="ARBA" id="ARBA00022448"/>
    </source>
</evidence>
<evidence type="ECO:0000256" key="9">
    <source>
        <dbReference type="SAM" id="MobiDB-lite"/>
    </source>
</evidence>
<evidence type="ECO:0000256" key="4">
    <source>
        <dbReference type="ARBA" id="ARBA00022692"/>
    </source>
</evidence>
<name>A0A6J7L202_9ZZZZ</name>
<comment type="subcellular location">
    <subcellularLocation>
        <location evidence="1">Cell membrane</location>
        <topology evidence="1">Single-pass membrane protein</topology>
    </subcellularLocation>
</comment>
<sequence>MPAESTTIIVYVILFGLMGLMWNNGRKRKKAALEMQSSLGAGSDVMLTSGIYATIVSVDGDKFTVKSGTSTLVVAKAAILRQVAAAPKAKPATPAKKAPAKAAKTAK</sequence>
<proteinExistence type="predicted"/>
<dbReference type="PANTHER" id="PTHR33909:SF1">
    <property type="entry name" value="SEC TRANSLOCON ACCESSORY COMPLEX SUBUNIT YAJC"/>
    <property type="match status" value="1"/>
</dbReference>
<dbReference type="GO" id="GO:0005886">
    <property type="term" value="C:plasma membrane"/>
    <property type="evidence" value="ECO:0007669"/>
    <property type="project" value="UniProtKB-SubCell"/>
</dbReference>
<organism evidence="11">
    <name type="scientific">freshwater metagenome</name>
    <dbReference type="NCBI Taxonomy" id="449393"/>
    <lineage>
        <taxon>unclassified sequences</taxon>
        <taxon>metagenomes</taxon>
        <taxon>ecological metagenomes</taxon>
    </lineage>
</organism>
<dbReference type="InterPro" id="IPR003849">
    <property type="entry name" value="Preprotein_translocase_YajC"/>
</dbReference>
<dbReference type="SMART" id="SM01323">
    <property type="entry name" value="YajC"/>
    <property type="match status" value="1"/>
</dbReference>
<protein>
    <submittedName>
        <fullName evidence="11">Unannotated protein</fullName>
    </submittedName>
</protein>
<evidence type="ECO:0000256" key="10">
    <source>
        <dbReference type="SAM" id="Phobius"/>
    </source>
</evidence>
<evidence type="ECO:0000256" key="3">
    <source>
        <dbReference type="ARBA" id="ARBA00022475"/>
    </source>
</evidence>
<evidence type="ECO:0000313" key="11">
    <source>
        <dbReference type="EMBL" id="CAB4959744.1"/>
    </source>
</evidence>
<keyword evidence="8 10" id="KW-0472">Membrane</keyword>
<keyword evidence="5" id="KW-0653">Protein transport</keyword>
<keyword evidence="7" id="KW-0811">Translocation</keyword>
<evidence type="ECO:0000256" key="5">
    <source>
        <dbReference type="ARBA" id="ARBA00022927"/>
    </source>
</evidence>
<accession>A0A6J7L202</accession>
<keyword evidence="2" id="KW-0813">Transport</keyword>
<evidence type="ECO:0000256" key="8">
    <source>
        <dbReference type="ARBA" id="ARBA00023136"/>
    </source>
</evidence>
<gene>
    <name evidence="11" type="ORF">UFOPK3837_00986</name>
</gene>
<dbReference type="AlphaFoldDB" id="A0A6J7L202"/>
<feature type="transmembrane region" description="Helical" evidence="10">
    <location>
        <begin position="6"/>
        <end position="25"/>
    </location>
</feature>
<dbReference type="EMBL" id="CAFBNO010000057">
    <property type="protein sequence ID" value="CAB4959744.1"/>
    <property type="molecule type" value="Genomic_DNA"/>
</dbReference>
<dbReference type="Pfam" id="PF02699">
    <property type="entry name" value="YajC"/>
    <property type="match status" value="1"/>
</dbReference>
<feature type="region of interest" description="Disordered" evidence="9">
    <location>
        <begin position="85"/>
        <end position="107"/>
    </location>
</feature>
<evidence type="ECO:0000256" key="1">
    <source>
        <dbReference type="ARBA" id="ARBA00004162"/>
    </source>
</evidence>
<evidence type="ECO:0000256" key="7">
    <source>
        <dbReference type="ARBA" id="ARBA00023010"/>
    </source>
</evidence>
<keyword evidence="4 10" id="KW-0812">Transmembrane</keyword>
<keyword evidence="3" id="KW-1003">Cell membrane</keyword>
<evidence type="ECO:0000256" key="6">
    <source>
        <dbReference type="ARBA" id="ARBA00022989"/>
    </source>
</evidence>
<keyword evidence="6 10" id="KW-1133">Transmembrane helix</keyword>
<dbReference type="PANTHER" id="PTHR33909">
    <property type="entry name" value="SEC TRANSLOCON ACCESSORY COMPLEX SUBUNIT YAJC"/>
    <property type="match status" value="1"/>
</dbReference>
<reference evidence="11" key="1">
    <citation type="submission" date="2020-05" db="EMBL/GenBank/DDBJ databases">
        <authorList>
            <person name="Chiriac C."/>
            <person name="Salcher M."/>
            <person name="Ghai R."/>
            <person name="Kavagutti S V."/>
        </authorList>
    </citation>
    <scope>NUCLEOTIDE SEQUENCE</scope>
</reference>
<dbReference type="GO" id="GO:0015031">
    <property type="term" value="P:protein transport"/>
    <property type="evidence" value="ECO:0007669"/>
    <property type="project" value="UniProtKB-KW"/>
</dbReference>